<dbReference type="Gramene" id="C.cajan_33894.t">
    <property type="protein sequence ID" value="C.cajan_33894.t.cds1"/>
    <property type="gene ID" value="C.cajan_33894"/>
</dbReference>
<keyword evidence="2" id="KW-1185">Reference proteome</keyword>
<protein>
    <submittedName>
        <fullName evidence="1">Ribonuclease H protein At1g65750 family</fullName>
    </submittedName>
</protein>
<dbReference type="AlphaFoldDB" id="A0A151RL96"/>
<organism evidence="1 2">
    <name type="scientific">Cajanus cajan</name>
    <name type="common">Pigeon pea</name>
    <name type="synonym">Cajanus indicus</name>
    <dbReference type="NCBI Taxonomy" id="3821"/>
    <lineage>
        <taxon>Eukaryota</taxon>
        <taxon>Viridiplantae</taxon>
        <taxon>Streptophyta</taxon>
        <taxon>Embryophyta</taxon>
        <taxon>Tracheophyta</taxon>
        <taxon>Spermatophyta</taxon>
        <taxon>Magnoliopsida</taxon>
        <taxon>eudicotyledons</taxon>
        <taxon>Gunneridae</taxon>
        <taxon>Pentapetalae</taxon>
        <taxon>rosids</taxon>
        <taxon>fabids</taxon>
        <taxon>Fabales</taxon>
        <taxon>Fabaceae</taxon>
        <taxon>Papilionoideae</taxon>
        <taxon>50 kb inversion clade</taxon>
        <taxon>NPAAA clade</taxon>
        <taxon>indigoferoid/millettioid clade</taxon>
        <taxon>Phaseoleae</taxon>
        <taxon>Cajanus</taxon>
    </lineage>
</organism>
<evidence type="ECO:0000313" key="2">
    <source>
        <dbReference type="Proteomes" id="UP000075243"/>
    </source>
</evidence>
<reference evidence="1" key="1">
    <citation type="journal article" date="2012" name="Nat. Biotechnol.">
        <title>Draft genome sequence of pigeonpea (Cajanus cajan), an orphan legume crop of resource-poor farmers.</title>
        <authorList>
            <person name="Varshney R.K."/>
            <person name="Chen W."/>
            <person name="Li Y."/>
            <person name="Bharti A.K."/>
            <person name="Saxena R.K."/>
            <person name="Schlueter J.A."/>
            <person name="Donoghue M.T."/>
            <person name="Azam S."/>
            <person name="Fan G."/>
            <person name="Whaley A.M."/>
            <person name="Farmer A.D."/>
            <person name="Sheridan J."/>
            <person name="Iwata A."/>
            <person name="Tuteja R."/>
            <person name="Penmetsa R.V."/>
            <person name="Wu W."/>
            <person name="Upadhyaya H.D."/>
            <person name="Yang S.P."/>
            <person name="Shah T."/>
            <person name="Saxena K.B."/>
            <person name="Michael T."/>
            <person name="McCombie W.R."/>
            <person name="Yang B."/>
            <person name="Zhang G."/>
            <person name="Yang H."/>
            <person name="Wang J."/>
            <person name="Spillane C."/>
            <person name="Cook D.R."/>
            <person name="May G.D."/>
            <person name="Xu X."/>
            <person name="Jackson S.A."/>
        </authorList>
    </citation>
    <scope>NUCLEOTIDE SEQUENCE [LARGE SCALE GENOMIC DNA]</scope>
</reference>
<sequence length="96" mass="10947">MVHLSKWKGKNLSFGCRSVLLKSVLHSIPIYYLSFFKAPTGIITILESLFRRFLWSGDEDHSKIAWVAWDDVCRDIRHGGLGIKDLRGFNLALVGK</sequence>
<evidence type="ECO:0000313" key="1">
    <source>
        <dbReference type="EMBL" id="KYP43235.1"/>
    </source>
</evidence>
<dbReference type="PANTHER" id="PTHR33116">
    <property type="entry name" value="REVERSE TRANSCRIPTASE ZINC-BINDING DOMAIN-CONTAINING PROTEIN-RELATED-RELATED"/>
    <property type="match status" value="1"/>
</dbReference>
<name>A0A151RL96_CAJCA</name>
<dbReference type="PANTHER" id="PTHR33116:SF78">
    <property type="entry name" value="OS12G0587133 PROTEIN"/>
    <property type="match status" value="1"/>
</dbReference>
<accession>A0A151RL96</accession>
<gene>
    <name evidence="1" type="ORF">KK1_035326</name>
</gene>
<dbReference type="OMA" id="HIFNRIP"/>
<dbReference type="Proteomes" id="UP000075243">
    <property type="component" value="Unassembled WGS sequence"/>
</dbReference>
<proteinExistence type="predicted"/>
<dbReference type="EMBL" id="KQ483677">
    <property type="protein sequence ID" value="KYP43235.1"/>
    <property type="molecule type" value="Genomic_DNA"/>
</dbReference>